<accession>A0A0P9RKR9</accession>
<dbReference type="SMART" id="SM00283">
    <property type="entry name" value="MA"/>
    <property type="match status" value="1"/>
</dbReference>
<evidence type="ECO:0000259" key="13">
    <source>
        <dbReference type="PROSITE" id="PS50885"/>
    </source>
</evidence>
<dbReference type="Proteomes" id="UP000050490">
    <property type="component" value="Unassembled WGS sequence"/>
</dbReference>
<keyword evidence="3" id="KW-0488">Methylation</keyword>
<evidence type="ECO:0000256" key="9">
    <source>
        <dbReference type="ARBA" id="ARBA00029447"/>
    </source>
</evidence>
<evidence type="ECO:0000313" key="17">
    <source>
        <dbReference type="Proteomes" id="UP000275613"/>
    </source>
</evidence>
<dbReference type="Proteomes" id="UP000275613">
    <property type="component" value="Unassembled WGS sequence"/>
</dbReference>
<dbReference type="Pfam" id="PF00015">
    <property type="entry name" value="MCPsignal"/>
    <property type="match status" value="1"/>
</dbReference>
<dbReference type="AlphaFoldDB" id="A0A0P9RKR9"/>
<evidence type="ECO:0000256" key="7">
    <source>
        <dbReference type="ARBA" id="ARBA00023136"/>
    </source>
</evidence>
<dbReference type="EMBL" id="RBPV01000146">
    <property type="protein sequence ID" value="RMO62043.1"/>
    <property type="molecule type" value="Genomic_DNA"/>
</dbReference>
<evidence type="ECO:0000256" key="4">
    <source>
        <dbReference type="ARBA" id="ARBA00022500"/>
    </source>
</evidence>
<evidence type="ECO:0000256" key="2">
    <source>
        <dbReference type="ARBA" id="ARBA00022475"/>
    </source>
</evidence>
<feature type="transmembrane region" description="Helical" evidence="11">
    <location>
        <begin position="258"/>
        <end position="280"/>
    </location>
</feature>
<dbReference type="InterPro" id="IPR004089">
    <property type="entry name" value="MCPsignal_dom"/>
</dbReference>
<keyword evidence="7 11" id="KW-0472">Membrane</keyword>
<dbReference type="SMART" id="SM00304">
    <property type="entry name" value="HAMP"/>
    <property type="match status" value="1"/>
</dbReference>
<dbReference type="PROSITE" id="PS50111">
    <property type="entry name" value="CHEMOTAXIS_TRANSDUC_2"/>
    <property type="match status" value="1"/>
</dbReference>
<evidence type="ECO:0000313" key="15">
    <source>
        <dbReference type="EMBL" id="RMO62043.1"/>
    </source>
</evidence>
<dbReference type="GO" id="GO:0007165">
    <property type="term" value="P:signal transduction"/>
    <property type="evidence" value="ECO:0007669"/>
    <property type="project" value="UniProtKB-KW"/>
</dbReference>
<evidence type="ECO:0000313" key="16">
    <source>
        <dbReference type="Proteomes" id="UP000050490"/>
    </source>
</evidence>
<evidence type="ECO:0000256" key="5">
    <source>
        <dbReference type="ARBA" id="ARBA00022692"/>
    </source>
</evidence>
<dbReference type="PANTHER" id="PTHR32089">
    <property type="entry name" value="METHYL-ACCEPTING CHEMOTAXIS PROTEIN MCPB"/>
    <property type="match status" value="1"/>
</dbReference>
<dbReference type="Gene3D" id="1.10.287.950">
    <property type="entry name" value="Methyl-accepting chemotaxis protein"/>
    <property type="match status" value="1"/>
</dbReference>
<organism evidence="14 16">
    <name type="scientific">Pseudomonas amygdali pv. eriobotryae</name>
    <dbReference type="NCBI Taxonomy" id="129137"/>
    <lineage>
        <taxon>Bacteria</taxon>
        <taxon>Pseudomonadati</taxon>
        <taxon>Pseudomonadota</taxon>
        <taxon>Gammaproteobacteria</taxon>
        <taxon>Pseudomonadales</taxon>
        <taxon>Pseudomonadaceae</taxon>
        <taxon>Pseudomonas</taxon>
        <taxon>Pseudomonas amygdali</taxon>
    </lineage>
</organism>
<name>A0A0P9RKR9_PSEA0</name>
<keyword evidence="8 10" id="KW-0807">Transducer</keyword>
<dbReference type="Pfam" id="PF00672">
    <property type="entry name" value="HAMP"/>
    <property type="match status" value="1"/>
</dbReference>
<reference evidence="15 17" key="2">
    <citation type="submission" date="2018-08" db="EMBL/GenBank/DDBJ databases">
        <title>Recombination of ecologically and evolutionarily significant loci maintains genetic cohesion in the Pseudomonas syringae species complex.</title>
        <authorList>
            <person name="Dillon M."/>
            <person name="Thakur S."/>
            <person name="Almeida R.N.D."/>
            <person name="Weir B.S."/>
            <person name="Guttman D.S."/>
        </authorList>
    </citation>
    <scope>NUCLEOTIDE SEQUENCE [LARGE SCALE GENOMIC DNA]</scope>
    <source>
        <strain evidence="15 17">ICMP 4316</strain>
    </source>
</reference>
<sequence length="611" mass="66218">MRAGGLDLLLYFWHFFDVFLTFIPTVAVFKEKLAQADDDLIEHTCRAGSAVRDEARHILRADADPLFSRDHHDVEILRLQILGLLGGSLVLVLIIALACFNFLSGNVQSYRSLLEGPVRASQFVDEANLQFKVQVQEWKNVLLRGKASADRDKFWGQFEEQERKVQSTLGLLAEMEGTDQSLKSQVQALQQAHRTLGTAYRTGRDAFIAAGNDASAGDAAVKGVDRPTSEQMAILVDQLHKSSDAQSVAISQQADRTILTGAVVMLVSALLVGLLALWIVNRNLVAPIRMLIEYVAQLSEGKFAARVDVTRQDELGRLAVAANTLRDFLADTFSRLKRSTTDLDTAGGELNAIAELMAQGTHEQFERTDQVATAMTEMSATAQEVARHAAHAARAADEADQSAQDGEKVMQSTIDTITRMRSEISSTANVIQRLETDSGRIGKVLEVIRGIADQTNLLALNAAIEAARAGEAGRGFAVVADEVRTLAQRTAVSTAEINQIINSVQTGASDAVQAIQGGQARSEESVEQVTHAGATLQRITVAVENIRDMNRQIATAAEEQTSVAEDISRNLTEITAIAVTNQDNVKRTQNASHELKGLSAGLNDVISRLSA</sequence>
<dbReference type="FunFam" id="1.10.287.950:FF:000001">
    <property type="entry name" value="Methyl-accepting chemotaxis sensory transducer"/>
    <property type="match status" value="1"/>
</dbReference>
<dbReference type="GO" id="GO:0005886">
    <property type="term" value="C:plasma membrane"/>
    <property type="evidence" value="ECO:0007669"/>
    <property type="project" value="UniProtKB-SubCell"/>
</dbReference>
<evidence type="ECO:0000256" key="6">
    <source>
        <dbReference type="ARBA" id="ARBA00022989"/>
    </source>
</evidence>
<proteinExistence type="inferred from homology"/>
<feature type="transmembrane region" description="Helical" evidence="11">
    <location>
        <begin position="81"/>
        <end position="103"/>
    </location>
</feature>
<keyword evidence="2" id="KW-1003">Cell membrane</keyword>
<evidence type="ECO:0000256" key="11">
    <source>
        <dbReference type="SAM" id="Phobius"/>
    </source>
</evidence>
<dbReference type="EMBL" id="LJQI01000198">
    <property type="protein sequence ID" value="KPX29456.1"/>
    <property type="molecule type" value="Genomic_DNA"/>
</dbReference>
<dbReference type="PROSITE" id="PS50885">
    <property type="entry name" value="HAMP"/>
    <property type="match status" value="1"/>
</dbReference>
<feature type="transmembrane region" description="Helical" evidence="11">
    <location>
        <begin position="12"/>
        <end position="29"/>
    </location>
</feature>
<evidence type="ECO:0000256" key="1">
    <source>
        <dbReference type="ARBA" id="ARBA00004651"/>
    </source>
</evidence>
<dbReference type="InterPro" id="IPR003660">
    <property type="entry name" value="HAMP_dom"/>
</dbReference>
<dbReference type="InterPro" id="IPR004090">
    <property type="entry name" value="Chemotax_Me-accpt_rcpt"/>
</dbReference>
<dbReference type="PATRIC" id="fig|129137.4.peg.6482"/>
<protein>
    <submittedName>
        <fullName evidence="14">Methyl-accepting chemotaxis protein I</fullName>
    </submittedName>
</protein>
<dbReference type="SUPFAM" id="SSF58104">
    <property type="entry name" value="Methyl-accepting chemotaxis protein (MCP) signaling domain"/>
    <property type="match status" value="1"/>
</dbReference>
<dbReference type="PANTHER" id="PTHR32089:SF120">
    <property type="entry name" value="METHYL-ACCEPTING CHEMOTAXIS PROTEIN TLPQ"/>
    <property type="match status" value="1"/>
</dbReference>
<reference evidence="14 16" key="1">
    <citation type="submission" date="2015-09" db="EMBL/GenBank/DDBJ databases">
        <title>Genome announcement of multiple Pseudomonas syringae strains.</title>
        <authorList>
            <person name="Thakur S."/>
            <person name="Wang P.W."/>
            <person name="Gong Y."/>
            <person name="Weir B.S."/>
            <person name="Guttman D.S."/>
        </authorList>
    </citation>
    <scope>NUCLEOTIDE SEQUENCE [LARGE SCALE GENOMIC DNA]</scope>
    <source>
        <strain evidence="14 16">ICMP4455</strain>
    </source>
</reference>
<feature type="domain" description="HAMP" evidence="13">
    <location>
        <begin position="282"/>
        <end position="334"/>
    </location>
</feature>
<evidence type="ECO:0000256" key="3">
    <source>
        <dbReference type="ARBA" id="ARBA00022481"/>
    </source>
</evidence>
<comment type="subcellular location">
    <subcellularLocation>
        <location evidence="1">Cell membrane</location>
        <topology evidence="1">Multi-pass membrane protein</topology>
    </subcellularLocation>
</comment>
<dbReference type="GO" id="GO:0006935">
    <property type="term" value="P:chemotaxis"/>
    <property type="evidence" value="ECO:0007669"/>
    <property type="project" value="UniProtKB-KW"/>
</dbReference>
<keyword evidence="5 11" id="KW-0812">Transmembrane</keyword>
<evidence type="ECO:0000256" key="8">
    <source>
        <dbReference type="ARBA" id="ARBA00023224"/>
    </source>
</evidence>
<keyword evidence="4" id="KW-0145">Chemotaxis</keyword>
<dbReference type="CDD" id="cd11386">
    <property type="entry name" value="MCP_signal"/>
    <property type="match status" value="1"/>
</dbReference>
<gene>
    <name evidence="14" type="ORF">ALO70_100627</name>
    <name evidence="15" type="ORF">ALQ39_100749</name>
</gene>
<evidence type="ECO:0000313" key="14">
    <source>
        <dbReference type="EMBL" id="KPX29456.1"/>
    </source>
</evidence>
<comment type="similarity">
    <text evidence="9">Belongs to the methyl-accepting chemotaxis (MCP) protein family.</text>
</comment>
<dbReference type="PRINTS" id="PR00260">
    <property type="entry name" value="CHEMTRNSDUCR"/>
</dbReference>
<dbReference type="GO" id="GO:0004888">
    <property type="term" value="F:transmembrane signaling receptor activity"/>
    <property type="evidence" value="ECO:0007669"/>
    <property type="project" value="InterPro"/>
</dbReference>
<keyword evidence="6 11" id="KW-1133">Transmembrane helix</keyword>
<evidence type="ECO:0000256" key="10">
    <source>
        <dbReference type="PROSITE-ProRule" id="PRU00284"/>
    </source>
</evidence>
<dbReference type="CDD" id="cd06225">
    <property type="entry name" value="HAMP"/>
    <property type="match status" value="1"/>
</dbReference>
<feature type="domain" description="Methyl-accepting transducer" evidence="12">
    <location>
        <begin position="339"/>
        <end position="575"/>
    </location>
</feature>
<evidence type="ECO:0000259" key="12">
    <source>
        <dbReference type="PROSITE" id="PS50111"/>
    </source>
</evidence>
<comment type="caution">
    <text evidence="14">The sequence shown here is derived from an EMBL/GenBank/DDBJ whole genome shotgun (WGS) entry which is preliminary data.</text>
</comment>